<evidence type="ECO:0000313" key="3">
    <source>
        <dbReference type="RefSeq" id="XP_012928407.1"/>
    </source>
</evidence>
<protein>
    <submittedName>
        <fullName evidence="3">Proline-rich protein 3 isoform X2</fullName>
    </submittedName>
</protein>
<accession>A0AAX6QVW0</accession>
<dbReference type="InterPro" id="IPR042805">
    <property type="entry name" value="PRR3"/>
</dbReference>
<reference evidence="3" key="1">
    <citation type="submission" date="2025-08" db="UniProtKB">
        <authorList>
            <consortium name="RefSeq"/>
        </authorList>
    </citation>
    <scope>IDENTIFICATION</scope>
</reference>
<dbReference type="CTD" id="80742"/>
<evidence type="ECO:0000256" key="1">
    <source>
        <dbReference type="SAM" id="MobiDB-lite"/>
    </source>
</evidence>
<dbReference type="GeneID" id="101710785"/>
<organism evidence="2 3">
    <name type="scientific">Heterocephalus glaber</name>
    <name type="common">Naked mole rat</name>
    <dbReference type="NCBI Taxonomy" id="10181"/>
    <lineage>
        <taxon>Eukaryota</taxon>
        <taxon>Metazoa</taxon>
        <taxon>Chordata</taxon>
        <taxon>Craniata</taxon>
        <taxon>Vertebrata</taxon>
        <taxon>Euteleostomi</taxon>
        <taxon>Mammalia</taxon>
        <taxon>Eutheria</taxon>
        <taxon>Euarchontoglires</taxon>
        <taxon>Glires</taxon>
        <taxon>Rodentia</taxon>
        <taxon>Hystricomorpha</taxon>
        <taxon>Bathyergidae</taxon>
        <taxon>Heterocephalus</taxon>
    </lineage>
</organism>
<dbReference type="PANTHER" id="PTHR47398:SF1">
    <property type="entry name" value="PROLINE-RICH PROTEIN 3-RELATED"/>
    <property type="match status" value="1"/>
</dbReference>
<feature type="compositionally biased region" description="Low complexity" evidence="1">
    <location>
        <begin position="13"/>
        <end position="22"/>
    </location>
</feature>
<gene>
    <name evidence="3" type="primary">Prr3</name>
</gene>
<proteinExistence type="predicted"/>
<evidence type="ECO:0000313" key="2">
    <source>
        <dbReference type="Proteomes" id="UP000694906"/>
    </source>
</evidence>
<feature type="compositionally biased region" description="Pro residues" evidence="1">
    <location>
        <begin position="71"/>
        <end position="80"/>
    </location>
</feature>
<feature type="compositionally biased region" description="Pro residues" evidence="1">
    <location>
        <begin position="129"/>
        <end position="142"/>
    </location>
</feature>
<dbReference type="RefSeq" id="XP_012928407.1">
    <property type="nucleotide sequence ID" value="XM_013072953.2"/>
</dbReference>
<dbReference type="PANTHER" id="PTHR47398">
    <property type="entry name" value="PROLINE-RICH PROTEIN 3"/>
    <property type="match status" value="1"/>
</dbReference>
<dbReference type="AlphaFoldDB" id="A0AAX6QVW0"/>
<sequence>MPARHGRRPFAPDPAAAATPQPRKWGGGSLGLTAHRPRKRNQRPLPHCPPDPAAAIAAATMPKRKKQSQQQPPPPQQPPVPDREKTGDEEDESPIGPPSLLGPPPMANGKPGNPKSALHRGPPGSRGPTIPPLLSLPPPPRGRGPFRGGLGPRTSPYGRGWWGVSAEPPFPGPGHRGPFWESFHKEQRNPRRLKSWSLVKNTCPPKDGPQAMEGEVHFVCCVAFLPPASPPQAGDQSWPLAYRLGYTLQPLGCLEGPGSILSTTAPPHKMKLEMVGASEPALSLLFITIVVLIRL</sequence>
<dbReference type="Proteomes" id="UP000694906">
    <property type="component" value="Unplaced"/>
</dbReference>
<dbReference type="GO" id="GO:0003723">
    <property type="term" value="F:RNA binding"/>
    <property type="evidence" value="ECO:0007669"/>
    <property type="project" value="TreeGrafter"/>
</dbReference>
<feature type="compositionally biased region" description="Pro residues" evidence="1">
    <location>
        <begin position="95"/>
        <end position="106"/>
    </location>
</feature>
<feature type="region of interest" description="Disordered" evidence="1">
    <location>
        <begin position="1"/>
        <end position="154"/>
    </location>
</feature>
<name>A0AAX6QVW0_HETGA</name>
<keyword evidence="2" id="KW-1185">Reference proteome</keyword>